<evidence type="ECO:0000313" key="3">
    <source>
        <dbReference type="Proteomes" id="UP001552299"/>
    </source>
</evidence>
<accession>A0ABD0UNI1</accession>
<dbReference type="InterPro" id="IPR058353">
    <property type="entry name" value="DUF8040"/>
</dbReference>
<evidence type="ECO:0000313" key="2">
    <source>
        <dbReference type="EMBL" id="KAL0914199.1"/>
    </source>
</evidence>
<dbReference type="Pfam" id="PF26138">
    <property type="entry name" value="DUF8040"/>
    <property type="match status" value="1"/>
</dbReference>
<gene>
    <name evidence="2" type="ORF">M5K25_017711</name>
</gene>
<dbReference type="Proteomes" id="UP001552299">
    <property type="component" value="Unassembled WGS sequence"/>
</dbReference>
<proteinExistence type="predicted"/>
<dbReference type="InterPro" id="IPR045249">
    <property type="entry name" value="HARBI1-like"/>
</dbReference>
<dbReference type="PANTHER" id="PTHR22930">
    <property type="match status" value="1"/>
</dbReference>
<comment type="caution">
    <text evidence="2">The sequence shown here is derived from an EMBL/GenBank/DDBJ whole genome shotgun (WGS) entry which is preliminary data.</text>
</comment>
<sequence length="139" mass="15904">MLAAEQLGIFPRGVAHAHSYRQLCEFFQHSTETVSRYFNLVLRAIVSFAEEFINLPQGEVECHPFVRSNAIFYPYFKNAIGAIDDTHIPVVVSNNLQNRYRNRKGFTSQNVMVAVSFDRQFVYIASALEVLDLSSFEYG</sequence>
<evidence type="ECO:0000259" key="1">
    <source>
        <dbReference type="Pfam" id="PF26138"/>
    </source>
</evidence>
<reference evidence="2 3" key="1">
    <citation type="journal article" date="2024" name="Plant Biotechnol. J.">
        <title>Dendrobium thyrsiflorum genome and its molecular insights into genes involved in important horticultural traits.</title>
        <authorList>
            <person name="Chen B."/>
            <person name="Wang J.Y."/>
            <person name="Zheng P.J."/>
            <person name="Li K.L."/>
            <person name="Liang Y.M."/>
            <person name="Chen X.F."/>
            <person name="Zhang C."/>
            <person name="Zhao X."/>
            <person name="He X."/>
            <person name="Zhang G.Q."/>
            <person name="Liu Z.J."/>
            <person name="Xu Q."/>
        </authorList>
    </citation>
    <scope>NUCLEOTIDE SEQUENCE [LARGE SCALE GENOMIC DNA]</scope>
    <source>
        <strain evidence="2">GZMU011</strain>
    </source>
</reference>
<dbReference type="AlphaFoldDB" id="A0ABD0UNI1"/>
<organism evidence="2 3">
    <name type="scientific">Dendrobium thyrsiflorum</name>
    <name type="common">Pinecone-like raceme dendrobium</name>
    <name type="synonym">Orchid</name>
    <dbReference type="NCBI Taxonomy" id="117978"/>
    <lineage>
        <taxon>Eukaryota</taxon>
        <taxon>Viridiplantae</taxon>
        <taxon>Streptophyta</taxon>
        <taxon>Embryophyta</taxon>
        <taxon>Tracheophyta</taxon>
        <taxon>Spermatophyta</taxon>
        <taxon>Magnoliopsida</taxon>
        <taxon>Liliopsida</taxon>
        <taxon>Asparagales</taxon>
        <taxon>Orchidaceae</taxon>
        <taxon>Epidendroideae</taxon>
        <taxon>Malaxideae</taxon>
        <taxon>Dendrobiinae</taxon>
        <taxon>Dendrobium</taxon>
    </lineage>
</organism>
<keyword evidence="3" id="KW-1185">Reference proteome</keyword>
<feature type="domain" description="DUF8040" evidence="1">
    <location>
        <begin position="3"/>
        <end position="47"/>
    </location>
</feature>
<name>A0ABD0UNI1_DENTH</name>
<dbReference type="PANTHER" id="PTHR22930:SF259">
    <property type="entry name" value="OS08G0106900 PROTEIN"/>
    <property type="match status" value="1"/>
</dbReference>
<dbReference type="EMBL" id="JANQDX010000013">
    <property type="protein sequence ID" value="KAL0914199.1"/>
    <property type="molecule type" value="Genomic_DNA"/>
</dbReference>
<protein>
    <recommendedName>
        <fullName evidence="1">DUF8040 domain-containing protein</fullName>
    </recommendedName>
</protein>